<organism evidence="2 3">
    <name type="scientific">Ephemeroptericola cinctiostellae</name>
    <dbReference type="NCBI Taxonomy" id="2268024"/>
    <lineage>
        <taxon>Bacteria</taxon>
        <taxon>Pseudomonadati</taxon>
        <taxon>Pseudomonadota</taxon>
        <taxon>Betaproteobacteria</taxon>
        <taxon>Burkholderiales</taxon>
        <taxon>Burkholderiaceae</taxon>
        <taxon>Ephemeroptericola</taxon>
    </lineage>
</organism>
<name>A0A345DEB0_9BURK</name>
<dbReference type="PANTHER" id="PTHR11803:SF39">
    <property type="entry name" value="2-IMINOBUTANOATE_2-IMINOPROPANOATE DEAMINASE"/>
    <property type="match status" value="1"/>
</dbReference>
<evidence type="ECO:0000313" key="3">
    <source>
        <dbReference type="Proteomes" id="UP000252182"/>
    </source>
</evidence>
<protein>
    <submittedName>
        <fullName evidence="2">RutC family protein</fullName>
    </submittedName>
</protein>
<dbReference type="RefSeq" id="WP_114563747.1">
    <property type="nucleotide sequence ID" value="NZ_CP031124.1"/>
</dbReference>
<reference evidence="3" key="1">
    <citation type="submission" date="2018-07" db="EMBL/GenBank/DDBJ databases">
        <authorList>
            <person name="Kim H."/>
        </authorList>
    </citation>
    <scope>NUCLEOTIDE SEQUENCE [LARGE SCALE GENOMIC DNA]</scope>
    <source>
        <strain evidence="3">F02</strain>
    </source>
</reference>
<dbReference type="InterPro" id="IPR006056">
    <property type="entry name" value="RidA"/>
</dbReference>
<dbReference type="Gene3D" id="3.30.1330.40">
    <property type="entry name" value="RutC-like"/>
    <property type="match status" value="1"/>
</dbReference>
<dbReference type="FunFam" id="3.30.1330.40:FF:000001">
    <property type="entry name" value="L-PSP family endoribonuclease"/>
    <property type="match status" value="1"/>
</dbReference>
<dbReference type="NCBIfam" id="TIGR00004">
    <property type="entry name" value="Rid family detoxifying hydrolase"/>
    <property type="match status" value="1"/>
</dbReference>
<dbReference type="EMBL" id="CP031124">
    <property type="protein sequence ID" value="AXF86698.1"/>
    <property type="molecule type" value="Genomic_DNA"/>
</dbReference>
<dbReference type="Proteomes" id="UP000252182">
    <property type="component" value="Chromosome"/>
</dbReference>
<sequence length="125" mass="12916">MTKQIIHTSNAPAAIGPYSQAVKVGNMVFTSGQLGLDPVTGELASGIEAQAHQAFKNLEAILTEAGGSLANVVKFTLFLTDLADFAAVNAIMAQYVPEPFPARSTVGVASLPKGGIFEVEAVAQV</sequence>
<gene>
    <name evidence="2" type="ORF">DTO96_102454</name>
</gene>
<dbReference type="GO" id="GO:0005829">
    <property type="term" value="C:cytosol"/>
    <property type="evidence" value="ECO:0007669"/>
    <property type="project" value="TreeGrafter"/>
</dbReference>
<evidence type="ECO:0000256" key="1">
    <source>
        <dbReference type="ARBA" id="ARBA00010552"/>
    </source>
</evidence>
<proteinExistence type="inferred from homology"/>
<comment type="similarity">
    <text evidence="1">Belongs to the RutC family.</text>
</comment>
<dbReference type="GO" id="GO:0019239">
    <property type="term" value="F:deaminase activity"/>
    <property type="evidence" value="ECO:0007669"/>
    <property type="project" value="TreeGrafter"/>
</dbReference>
<dbReference type="InterPro" id="IPR035959">
    <property type="entry name" value="RutC-like_sf"/>
</dbReference>
<dbReference type="OrthoDB" id="9808943at2"/>
<dbReference type="PANTHER" id="PTHR11803">
    <property type="entry name" value="2-IMINOBUTANOATE/2-IMINOPROPANOATE DEAMINASE RIDA"/>
    <property type="match status" value="1"/>
</dbReference>
<evidence type="ECO:0000313" key="2">
    <source>
        <dbReference type="EMBL" id="AXF86698.1"/>
    </source>
</evidence>
<dbReference type="Pfam" id="PF01042">
    <property type="entry name" value="Ribonuc_L-PSP"/>
    <property type="match status" value="1"/>
</dbReference>
<keyword evidence="3" id="KW-1185">Reference proteome</keyword>
<dbReference type="KEGG" id="hyf:DTO96_102454"/>
<dbReference type="CDD" id="cd00448">
    <property type="entry name" value="YjgF_YER057c_UK114_family"/>
    <property type="match status" value="1"/>
</dbReference>
<accession>A0A345DEB0</accession>
<dbReference type="SUPFAM" id="SSF55298">
    <property type="entry name" value="YjgF-like"/>
    <property type="match status" value="1"/>
</dbReference>
<dbReference type="InterPro" id="IPR006175">
    <property type="entry name" value="YjgF/YER057c/UK114"/>
</dbReference>
<dbReference type="AlphaFoldDB" id="A0A345DEB0"/>